<evidence type="ECO:0000313" key="1">
    <source>
        <dbReference type="EMBL" id="PNX55577.1"/>
    </source>
</evidence>
<protein>
    <submittedName>
        <fullName evidence="1">Putative copia-type protein</fullName>
    </submittedName>
</protein>
<feature type="non-terminal residue" evidence="1">
    <location>
        <position position="1"/>
    </location>
</feature>
<reference evidence="1 2" key="1">
    <citation type="journal article" date="2014" name="Am. J. Bot.">
        <title>Genome assembly and annotation for red clover (Trifolium pratense; Fabaceae).</title>
        <authorList>
            <person name="Istvanek J."/>
            <person name="Jaros M."/>
            <person name="Krenek A."/>
            <person name="Repkova J."/>
        </authorList>
    </citation>
    <scope>NUCLEOTIDE SEQUENCE [LARGE SCALE GENOMIC DNA]</scope>
    <source>
        <strain evidence="2">cv. Tatra</strain>
        <tissue evidence="1">Young leaves</tissue>
    </source>
</reference>
<proteinExistence type="predicted"/>
<gene>
    <name evidence="1" type="ORF">L195_g049206</name>
</gene>
<reference evidence="1 2" key="2">
    <citation type="journal article" date="2017" name="Front. Plant Sci.">
        <title>Gene Classification and Mining of Molecular Markers Useful in Red Clover (Trifolium pratense) Breeding.</title>
        <authorList>
            <person name="Istvanek J."/>
            <person name="Dluhosova J."/>
            <person name="Dluhos P."/>
            <person name="Patkova L."/>
            <person name="Nedelnik J."/>
            <person name="Repkova J."/>
        </authorList>
    </citation>
    <scope>NUCLEOTIDE SEQUENCE [LARGE SCALE GENOMIC DNA]</scope>
    <source>
        <strain evidence="2">cv. Tatra</strain>
        <tissue evidence="1">Young leaves</tissue>
    </source>
</reference>
<evidence type="ECO:0000313" key="2">
    <source>
        <dbReference type="Proteomes" id="UP000236291"/>
    </source>
</evidence>
<organism evidence="1 2">
    <name type="scientific">Trifolium pratense</name>
    <name type="common">Red clover</name>
    <dbReference type="NCBI Taxonomy" id="57577"/>
    <lineage>
        <taxon>Eukaryota</taxon>
        <taxon>Viridiplantae</taxon>
        <taxon>Streptophyta</taxon>
        <taxon>Embryophyta</taxon>
        <taxon>Tracheophyta</taxon>
        <taxon>Spermatophyta</taxon>
        <taxon>Magnoliopsida</taxon>
        <taxon>eudicotyledons</taxon>
        <taxon>Gunneridae</taxon>
        <taxon>Pentapetalae</taxon>
        <taxon>rosids</taxon>
        <taxon>fabids</taxon>
        <taxon>Fabales</taxon>
        <taxon>Fabaceae</taxon>
        <taxon>Papilionoideae</taxon>
        <taxon>50 kb inversion clade</taxon>
        <taxon>NPAAA clade</taxon>
        <taxon>Hologalegina</taxon>
        <taxon>IRL clade</taxon>
        <taxon>Trifolieae</taxon>
        <taxon>Trifolium</taxon>
    </lineage>
</organism>
<dbReference type="AlphaFoldDB" id="A0A2K3JNH1"/>
<comment type="caution">
    <text evidence="1">The sequence shown here is derived from an EMBL/GenBank/DDBJ whole genome shotgun (WGS) entry which is preliminary data.</text>
</comment>
<name>A0A2K3JNH1_TRIPR</name>
<dbReference type="PANTHER" id="PTHR11439:SF463">
    <property type="entry name" value="REVERSE TRANSCRIPTASE TY1_COPIA-TYPE DOMAIN-CONTAINING PROTEIN"/>
    <property type="match status" value="1"/>
</dbReference>
<dbReference type="CDD" id="cd09272">
    <property type="entry name" value="RNase_HI_RT_Ty1"/>
    <property type="match status" value="1"/>
</dbReference>
<accession>A0A2K3JNH1</accession>
<sequence length="118" mass="13304">VARSSTEAEYRALAHTTSDLMWIQSLLRDLNIPIHTPVLLCDNVNAVLIAHNHVLHARTKHLKLDIDHFVREKVVAKNLSIQHVPGTDQITDALTKPLPSSQFLALRDKLKVFDLHPP</sequence>
<dbReference type="Proteomes" id="UP000236291">
    <property type="component" value="Unassembled WGS sequence"/>
</dbReference>
<dbReference type="STRING" id="57577.A0A2K3JNH1"/>
<dbReference type="PANTHER" id="PTHR11439">
    <property type="entry name" value="GAG-POL-RELATED RETROTRANSPOSON"/>
    <property type="match status" value="1"/>
</dbReference>
<dbReference type="EMBL" id="ASHM01072033">
    <property type="protein sequence ID" value="PNX55577.1"/>
    <property type="molecule type" value="Genomic_DNA"/>
</dbReference>